<dbReference type="RefSeq" id="WP_345064311.1">
    <property type="nucleotide sequence ID" value="NZ_BAABCN010000002.1"/>
</dbReference>
<evidence type="ECO:0000313" key="3">
    <source>
        <dbReference type="EMBL" id="GAA3873652.1"/>
    </source>
</evidence>
<sequence length="363" mass="38513">MSAAQMMSAQSLEQLADGCAVLGGGGGGSIRESLLAAQQAFEDFGPVTLIDLDSLDDDALIMPCGLLGAPAVAEEKLGDGREGAWLRDRIEHLTGRRVAAFMPSEVGGANGVSPFGWAACAGVPIVDADGMGRAFPHMRQVTMRLAGIDPGPSVMTDERGNISVFHPNDVDWLERVYRMAATASGGLTVTAEFLMSAAEARGAVIRGSLGRALRIGQARLSSDPLASLLGAADATTLIEGRIVEIDWADRRPRARGSISVEGAGHDEGRWLRLELQDEILLALENGRPLAVVPDIITVLDSFDYRAIPTEDLRLGQRVVVVAMPSADVWMTPAGLQLVGPRAFGYDLEHPRNTLPASGRDRDV</sequence>
<dbReference type="Pfam" id="PF06032">
    <property type="entry name" value="S-Me-THD_N"/>
    <property type="match status" value="1"/>
</dbReference>
<dbReference type="InterPro" id="IPR048350">
    <property type="entry name" value="S-Me-THD-like_C"/>
</dbReference>
<dbReference type="InterPro" id="IPR027479">
    <property type="entry name" value="S-Me-THD_N_sf"/>
</dbReference>
<evidence type="ECO:0000313" key="4">
    <source>
        <dbReference type="Proteomes" id="UP001501803"/>
    </source>
</evidence>
<name>A0ABP7KDB0_9MICO</name>
<dbReference type="InterPro" id="IPR010318">
    <property type="entry name" value="S-Me-THD_N"/>
</dbReference>
<dbReference type="SUPFAM" id="SSF160991">
    <property type="entry name" value="CV3147-like"/>
    <property type="match status" value="1"/>
</dbReference>
<keyword evidence="4" id="KW-1185">Reference proteome</keyword>
<dbReference type="Gene3D" id="2.40.390.10">
    <property type="entry name" value="CV3147-like"/>
    <property type="match status" value="1"/>
</dbReference>
<dbReference type="InterPro" id="IPR024071">
    <property type="entry name" value="S-Me-THD_C_sf"/>
</dbReference>
<protein>
    <submittedName>
        <fullName evidence="3">DUF917 domain-containing protein</fullName>
    </submittedName>
</protein>
<comment type="caution">
    <text evidence="3">The sequence shown here is derived from an EMBL/GenBank/DDBJ whole genome shotgun (WGS) entry which is preliminary data.</text>
</comment>
<accession>A0ABP7KDB0</accession>
<dbReference type="Gene3D" id="3.40.1610.10">
    <property type="entry name" value="CV3147-like domain"/>
    <property type="match status" value="1"/>
</dbReference>
<feature type="domain" description="S-Me-THD N-terminal" evidence="1">
    <location>
        <begin position="11"/>
        <end position="165"/>
    </location>
</feature>
<evidence type="ECO:0000259" key="2">
    <source>
        <dbReference type="Pfam" id="PF20906"/>
    </source>
</evidence>
<dbReference type="Pfam" id="PF20906">
    <property type="entry name" value="S-Me-THD_C"/>
    <property type="match status" value="1"/>
</dbReference>
<gene>
    <name evidence="3" type="ORF">GCM10022381_15750</name>
</gene>
<evidence type="ECO:0000259" key="1">
    <source>
        <dbReference type="Pfam" id="PF06032"/>
    </source>
</evidence>
<reference evidence="4" key="1">
    <citation type="journal article" date="2019" name="Int. J. Syst. Evol. Microbiol.">
        <title>The Global Catalogue of Microorganisms (GCM) 10K type strain sequencing project: providing services to taxonomists for standard genome sequencing and annotation.</title>
        <authorList>
            <consortium name="The Broad Institute Genomics Platform"/>
            <consortium name="The Broad Institute Genome Sequencing Center for Infectious Disease"/>
            <person name="Wu L."/>
            <person name="Ma J."/>
        </authorList>
    </citation>
    <scope>NUCLEOTIDE SEQUENCE [LARGE SCALE GENOMIC DNA]</scope>
    <source>
        <strain evidence="4">JCM 17021</strain>
    </source>
</reference>
<proteinExistence type="predicted"/>
<feature type="domain" description="S-Me-THD-like C-terminal" evidence="2">
    <location>
        <begin position="170"/>
        <end position="349"/>
    </location>
</feature>
<dbReference type="Proteomes" id="UP001501803">
    <property type="component" value="Unassembled WGS sequence"/>
</dbReference>
<organism evidence="3 4">
    <name type="scientific">Leifsonia kafniensis</name>
    <dbReference type="NCBI Taxonomy" id="475957"/>
    <lineage>
        <taxon>Bacteria</taxon>
        <taxon>Bacillati</taxon>
        <taxon>Actinomycetota</taxon>
        <taxon>Actinomycetes</taxon>
        <taxon>Micrococcales</taxon>
        <taxon>Microbacteriaceae</taxon>
        <taxon>Leifsonia</taxon>
    </lineage>
</organism>
<dbReference type="EMBL" id="BAABCN010000002">
    <property type="protein sequence ID" value="GAA3873652.1"/>
    <property type="molecule type" value="Genomic_DNA"/>
</dbReference>